<gene>
    <name evidence="1" type="ORF">M9H77_09816</name>
</gene>
<dbReference type="Proteomes" id="UP001060085">
    <property type="component" value="Linkage Group LG02"/>
</dbReference>
<sequence length="1084" mass="118121">MAKSSQEKSDGLEIVSIGKLYTGPWEKKYWSCSRGKDRYPYPVEFSAVRTQNGITYSMKISEGIKGPSFTISSSDGLSCSGQTPDIAWERFQKKGCSQPKLWRGKRFSCKIDGMELFGFKNAFVQRLLRELVANVGGGDVEQNLLPSSVCNKTSKKGDPIPENDLSTCPDLLPDLKKPGVTRKRSRKEKLISVNSKNVAGFGKAHTQNQGKFADASNIRQGYQEYHSSTYSATISNSRQNESDNNAEVLQRSEKLGQENKDDNLLVSSENGLHVSSLDAYDHLKVEVTSRRNLSVLEEGGNLPKDKEIVDCSVTVDEGGERLGQSNTKVMNDSQLCAPDTFDALPELTVSEVLMAESYPEDDKDPGSSYPSSESADFDSVGQEIANSMMTLLLPRALPLLNTFSRRKKNKLKHLEKSKLMSMNENKNTPAVLSPGRSSDPNQNKKDAESSGTTKAFSDHLESVVPDSFENNGSENPCSKMFPLLPDIMVEDKSPVDLETCQQDSILESEAGPPGCHFGATDSKTELVSNIEPPIVGNSVAKSSTDFSFPCKKDTSANFGKNTLFVGPQSPEEKAKTLPDYIEGILDPADSCQEKYETCVRKELAQGKDLPELDRSTSDLQNPPVCFSIDTALIANRKEVEDGSKLNNNINWKHDGELQDVLIKIVARYIHPMPILVVLLTTVGNDLYLCLICGSLAQENKILFVYNSPINGETAGCPSFVGHSSVILPLLKDSFGRKIALQNSGLQFTPDAQSLVLANSIKVPCCRDGNIHCPCASCTSDCSGDNALKIVQVKVGYVSVVTKLKTAQTVCCLLVCEPNYLLAADDSGKLYLWVMNSRWSGHVEECYLSMPDHMSSSLVELKRIPNSAALVLGHNGFGEFGLWNIDKRILISKFSAPSTPVSKCVPVSLFQWQRKGSFCTYSNPEKLIHEVMDATKISFSESTGSKLALPIDSKDVAIWLLVSTISDPVPGHGYQSGDLLVDAVGCWRLALLVKDIVIMGSALDHRASVIGASSGHGIIGRSDGLVYMWELSTGTIVGNLHNLKGTGVSCIATDSLNSGALAIASEDGQLLVYMHNLESSAKCQY</sequence>
<comment type="caution">
    <text evidence="1">The sequence shown here is derived from an EMBL/GenBank/DDBJ whole genome shotgun (WGS) entry which is preliminary data.</text>
</comment>
<evidence type="ECO:0000313" key="1">
    <source>
        <dbReference type="EMBL" id="KAI5678866.1"/>
    </source>
</evidence>
<organism evidence="1 2">
    <name type="scientific">Catharanthus roseus</name>
    <name type="common">Madagascar periwinkle</name>
    <name type="synonym">Vinca rosea</name>
    <dbReference type="NCBI Taxonomy" id="4058"/>
    <lineage>
        <taxon>Eukaryota</taxon>
        <taxon>Viridiplantae</taxon>
        <taxon>Streptophyta</taxon>
        <taxon>Embryophyta</taxon>
        <taxon>Tracheophyta</taxon>
        <taxon>Spermatophyta</taxon>
        <taxon>Magnoliopsida</taxon>
        <taxon>eudicotyledons</taxon>
        <taxon>Gunneridae</taxon>
        <taxon>Pentapetalae</taxon>
        <taxon>asterids</taxon>
        <taxon>lamiids</taxon>
        <taxon>Gentianales</taxon>
        <taxon>Apocynaceae</taxon>
        <taxon>Rauvolfioideae</taxon>
        <taxon>Vinceae</taxon>
        <taxon>Catharanthinae</taxon>
        <taxon>Catharanthus</taxon>
    </lineage>
</organism>
<name>A0ACC0C254_CATRO</name>
<accession>A0ACC0C254</accession>
<keyword evidence="2" id="KW-1185">Reference proteome</keyword>
<proteinExistence type="predicted"/>
<protein>
    <submittedName>
        <fullName evidence="1">Uncharacterized protein</fullName>
    </submittedName>
</protein>
<reference evidence="2" key="1">
    <citation type="journal article" date="2023" name="Nat. Plants">
        <title>Single-cell RNA sequencing provides a high-resolution roadmap for understanding the multicellular compartmentation of specialized metabolism.</title>
        <authorList>
            <person name="Sun S."/>
            <person name="Shen X."/>
            <person name="Li Y."/>
            <person name="Li Y."/>
            <person name="Wang S."/>
            <person name="Li R."/>
            <person name="Zhang H."/>
            <person name="Shen G."/>
            <person name="Guo B."/>
            <person name="Wei J."/>
            <person name="Xu J."/>
            <person name="St-Pierre B."/>
            <person name="Chen S."/>
            <person name="Sun C."/>
        </authorList>
    </citation>
    <scope>NUCLEOTIDE SEQUENCE [LARGE SCALE GENOMIC DNA]</scope>
</reference>
<dbReference type="EMBL" id="CM044702">
    <property type="protein sequence ID" value="KAI5678866.1"/>
    <property type="molecule type" value="Genomic_DNA"/>
</dbReference>
<evidence type="ECO:0000313" key="2">
    <source>
        <dbReference type="Proteomes" id="UP001060085"/>
    </source>
</evidence>